<gene>
    <name evidence="7" type="ORF">WOLCODRAFT_133309</name>
</gene>
<name>A0A2H3K0B1_WOLCO</name>
<keyword evidence="8" id="KW-1185">Reference proteome</keyword>
<feature type="region of interest" description="Disordered" evidence="5">
    <location>
        <begin position="157"/>
        <end position="207"/>
    </location>
</feature>
<dbReference type="InterPro" id="IPR035979">
    <property type="entry name" value="RBD_domain_sf"/>
</dbReference>
<feature type="compositionally biased region" description="Basic and acidic residues" evidence="5">
    <location>
        <begin position="192"/>
        <end position="204"/>
    </location>
</feature>
<dbReference type="SMART" id="SM00360">
    <property type="entry name" value="RRM"/>
    <property type="match status" value="1"/>
</dbReference>
<dbReference type="STRING" id="742152.A0A2H3K0B1"/>
<sequence length="545" mass="59981">MDDSETIIKRIHISGLTPSITPEDLSKRLGTFGTVKALDGFGKLDALGDPRKYGYVTLETTKKQLGRCMNLLSGVTWKGARLRIGEARPDFRERIALEHEAVKRAAEEAAGGPPRKRRRLPRGVHGVHSGDMSLVTPENVAARGAWRVTPLGRIVRPIRMRPEHPLPDPVPATTQQKGKEKEKAGGKKKRARDPPTRARRKTIDPLKWGSQHLKGVFLDTGMVSLGTSQLVPPLKVDEQDDSEDDSSEDDESSENENEQEEVQPAAEVIVQEPAQGKPVAPTQKAPAVSAPSSAPTPASHLPPTTTDSDLRQEAQQSLGLLQDLFGDKEDEDWGGTESIGSGVEMDMPAPREPSPAVQENSEKGAEAPADAMEVDEEMTAPASELQSETPAAEPQRKPPAPVQVTKLKDLFAPREEDAGFSLLGHLDLDLDLELDDDEPTPSLPVQPAVQHQHHELPPALPAFDAKRALFFPVSAEERSRGRARDALDPTRWRTWFFRTDSAEETQKRWEETRGMLTSEWKRRHREAIKSRRRRGGGMGVGDAEA</sequence>
<evidence type="ECO:0000256" key="3">
    <source>
        <dbReference type="ARBA" id="ARBA00023242"/>
    </source>
</evidence>
<feature type="compositionally biased region" description="Acidic residues" evidence="5">
    <location>
        <begin position="238"/>
        <end position="261"/>
    </location>
</feature>
<evidence type="ECO:0000259" key="6">
    <source>
        <dbReference type="PROSITE" id="PS50102"/>
    </source>
</evidence>
<feature type="region of interest" description="Disordered" evidence="5">
    <location>
        <begin position="433"/>
        <end position="452"/>
    </location>
</feature>
<evidence type="ECO:0000256" key="1">
    <source>
        <dbReference type="ARBA" id="ARBA00004604"/>
    </source>
</evidence>
<dbReference type="OMA" id="VTWKGTK"/>
<organism evidence="7 8">
    <name type="scientific">Wolfiporia cocos (strain MD-104)</name>
    <name type="common">Brown rot fungus</name>
    <dbReference type="NCBI Taxonomy" id="742152"/>
    <lineage>
        <taxon>Eukaryota</taxon>
        <taxon>Fungi</taxon>
        <taxon>Dikarya</taxon>
        <taxon>Basidiomycota</taxon>
        <taxon>Agaricomycotina</taxon>
        <taxon>Agaricomycetes</taxon>
        <taxon>Polyporales</taxon>
        <taxon>Phaeolaceae</taxon>
        <taxon>Wolfiporia</taxon>
    </lineage>
</organism>
<dbReference type="InterPro" id="IPR034138">
    <property type="entry name" value="NOP8_RRM"/>
</dbReference>
<dbReference type="InterPro" id="IPR000504">
    <property type="entry name" value="RRM_dom"/>
</dbReference>
<evidence type="ECO:0000313" key="8">
    <source>
        <dbReference type="Proteomes" id="UP000218811"/>
    </source>
</evidence>
<dbReference type="EMBL" id="KB468157">
    <property type="protein sequence ID" value="PCH44599.1"/>
    <property type="molecule type" value="Genomic_DNA"/>
</dbReference>
<evidence type="ECO:0000313" key="7">
    <source>
        <dbReference type="EMBL" id="PCH44599.1"/>
    </source>
</evidence>
<reference evidence="7 8" key="1">
    <citation type="journal article" date="2012" name="Science">
        <title>The Paleozoic origin of enzymatic lignin decomposition reconstructed from 31 fungal genomes.</title>
        <authorList>
            <person name="Floudas D."/>
            <person name="Binder M."/>
            <person name="Riley R."/>
            <person name="Barry K."/>
            <person name="Blanchette R.A."/>
            <person name="Henrissat B."/>
            <person name="Martinez A.T."/>
            <person name="Otillar R."/>
            <person name="Spatafora J.W."/>
            <person name="Yadav J.S."/>
            <person name="Aerts A."/>
            <person name="Benoit I."/>
            <person name="Boyd A."/>
            <person name="Carlson A."/>
            <person name="Copeland A."/>
            <person name="Coutinho P.M."/>
            <person name="de Vries R.P."/>
            <person name="Ferreira P."/>
            <person name="Findley K."/>
            <person name="Foster B."/>
            <person name="Gaskell J."/>
            <person name="Glotzer D."/>
            <person name="Gorecki P."/>
            <person name="Heitman J."/>
            <person name="Hesse C."/>
            <person name="Hori C."/>
            <person name="Igarashi K."/>
            <person name="Jurgens J.A."/>
            <person name="Kallen N."/>
            <person name="Kersten P."/>
            <person name="Kohler A."/>
            <person name="Kuees U."/>
            <person name="Kumar T.K.A."/>
            <person name="Kuo A."/>
            <person name="LaButti K."/>
            <person name="Larrondo L.F."/>
            <person name="Lindquist E."/>
            <person name="Ling A."/>
            <person name="Lombard V."/>
            <person name="Lucas S."/>
            <person name="Lundell T."/>
            <person name="Martin R."/>
            <person name="McLaughlin D.J."/>
            <person name="Morgenstern I."/>
            <person name="Morin E."/>
            <person name="Murat C."/>
            <person name="Nagy L.G."/>
            <person name="Nolan M."/>
            <person name="Ohm R.A."/>
            <person name="Patyshakuliyeva A."/>
            <person name="Rokas A."/>
            <person name="Ruiz-Duenas F.J."/>
            <person name="Sabat G."/>
            <person name="Salamov A."/>
            <person name="Samejima M."/>
            <person name="Schmutz J."/>
            <person name="Slot J.C."/>
            <person name="St John F."/>
            <person name="Stenlid J."/>
            <person name="Sun H."/>
            <person name="Sun S."/>
            <person name="Syed K."/>
            <person name="Tsang A."/>
            <person name="Wiebenga A."/>
            <person name="Young D."/>
            <person name="Pisabarro A."/>
            <person name="Eastwood D.C."/>
            <person name="Martin F."/>
            <person name="Cullen D."/>
            <person name="Grigoriev I.V."/>
            <person name="Hibbett D.S."/>
        </authorList>
    </citation>
    <scope>NUCLEOTIDE SEQUENCE [LARGE SCALE GENOMIC DNA]</scope>
    <source>
        <strain evidence="7 8">MD-104</strain>
    </source>
</reference>
<evidence type="ECO:0000256" key="2">
    <source>
        <dbReference type="ARBA" id="ARBA00022884"/>
    </source>
</evidence>
<feature type="domain" description="RRM" evidence="6">
    <location>
        <begin position="9"/>
        <end position="89"/>
    </location>
</feature>
<feature type="compositionally biased region" description="Low complexity" evidence="5">
    <location>
        <begin position="285"/>
        <end position="306"/>
    </location>
</feature>
<dbReference type="Gene3D" id="3.30.70.330">
    <property type="match status" value="1"/>
</dbReference>
<dbReference type="InterPro" id="IPR012677">
    <property type="entry name" value="Nucleotide-bd_a/b_plait_sf"/>
</dbReference>
<comment type="subcellular location">
    <subcellularLocation>
        <location evidence="1">Nucleus</location>
        <location evidence="1">Nucleolus</location>
    </subcellularLocation>
</comment>
<dbReference type="PANTHER" id="PTHR48029:SF1">
    <property type="entry name" value="NUCLEOLAR PROTEIN 8"/>
    <property type="match status" value="1"/>
</dbReference>
<feature type="region of interest" description="Disordered" evidence="5">
    <location>
        <begin position="526"/>
        <end position="545"/>
    </location>
</feature>
<protein>
    <recommendedName>
        <fullName evidence="6">RRM domain-containing protein</fullName>
    </recommendedName>
</protein>
<dbReference type="CDD" id="cd12226">
    <property type="entry name" value="RRM_NOL8"/>
    <property type="match status" value="1"/>
</dbReference>
<dbReference type="GO" id="GO:0005730">
    <property type="term" value="C:nucleolus"/>
    <property type="evidence" value="ECO:0007669"/>
    <property type="project" value="UniProtKB-SubCell"/>
</dbReference>
<dbReference type="OrthoDB" id="21643at2759"/>
<feature type="region of interest" description="Disordered" evidence="5">
    <location>
        <begin position="229"/>
        <end position="404"/>
    </location>
</feature>
<dbReference type="PRINTS" id="PR01503">
    <property type="entry name" value="TREACLE"/>
</dbReference>
<dbReference type="PROSITE" id="PS50102">
    <property type="entry name" value="RRM"/>
    <property type="match status" value="1"/>
</dbReference>
<dbReference type="AlphaFoldDB" id="A0A2H3K0B1"/>
<keyword evidence="2 4" id="KW-0694">RNA-binding</keyword>
<feature type="region of interest" description="Disordered" evidence="5">
    <location>
        <begin position="104"/>
        <end position="131"/>
    </location>
</feature>
<dbReference type="PANTHER" id="PTHR48029">
    <property type="entry name" value="NUCLEOLAR PROTEIN 8"/>
    <property type="match status" value="1"/>
</dbReference>
<dbReference type="Proteomes" id="UP000218811">
    <property type="component" value="Unassembled WGS sequence"/>
</dbReference>
<dbReference type="SUPFAM" id="SSF54928">
    <property type="entry name" value="RNA-binding domain, RBD"/>
    <property type="match status" value="1"/>
</dbReference>
<feature type="compositionally biased region" description="Gly residues" evidence="5">
    <location>
        <begin position="536"/>
        <end position="545"/>
    </location>
</feature>
<evidence type="ECO:0000256" key="4">
    <source>
        <dbReference type="PROSITE-ProRule" id="PRU00176"/>
    </source>
</evidence>
<accession>A0A2H3K0B1</accession>
<dbReference type="GO" id="GO:0003723">
    <property type="term" value="F:RNA binding"/>
    <property type="evidence" value="ECO:0007669"/>
    <property type="project" value="UniProtKB-UniRule"/>
</dbReference>
<feature type="compositionally biased region" description="Basic residues" evidence="5">
    <location>
        <begin position="526"/>
        <end position="535"/>
    </location>
</feature>
<keyword evidence="3" id="KW-0539">Nucleus</keyword>
<evidence type="ECO:0000256" key="5">
    <source>
        <dbReference type="SAM" id="MobiDB-lite"/>
    </source>
</evidence>
<proteinExistence type="predicted"/>